<evidence type="ECO:0000313" key="2">
    <source>
        <dbReference type="EMBL" id="TKR89552.1"/>
    </source>
</evidence>
<proteinExistence type="predicted"/>
<sequence>MPSCFCRQSSRALFDVLSSDHFRHFEVVTDSARSNASRHKHVRPLPHQLDGSPRLPVDSSRRFGIRRQRRLFHALGQRQDYGTRRLRG</sequence>
<gene>
    <name evidence="2" type="ORF">L596_013635</name>
</gene>
<reference evidence="2 3" key="2">
    <citation type="journal article" date="2019" name="G3 (Bethesda)">
        <title>Hybrid Assembly of the Genome of the Entomopathogenic Nematode Steinernema carpocapsae Identifies the X-Chromosome.</title>
        <authorList>
            <person name="Serra L."/>
            <person name="Macchietto M."/>
            <person name="Macias-Munoz A."/>
            <person name="McGill C.J."/>
            <person name="Rodriguez I.M."/>
            <person name="Rodriguez B."/>
            <person name="Murad R."/>
            <person name="Mortazavi A."/>
        </authorList>
    </citation>
    <scope>NUCLEOTIDE SEQUENCE [LARGE SCALE GENOMIC DNA]</scope>
    <source>
        <strain evidence="2 3">ALL</strain>
    </source>
</reference>
<name>A0A4U5P0W8_STECR</name>
<dbReference type="AlphaFoldDB" id="A0A4U5P0W8"/>
<keyword evidence="3" id="KW-1185">Reference proteome</keyword>
<organism evidence="2 3">
    <name type="scientific">Steinernema carpocapsae</name>
    <name type="common">Entomopathogenic nematode</name>
    <dbReference type="NCBI Taxonomy" id="34508"/>
    <lineage>
        <taxon>Eukaryota</taxon>
        <taxon>Metazoa</taxon>
        <taxon>Ecdysozoa</taxon>
        <taxon>Nematoda</taxon>
        <taxon>Chromadorea</taxon>
        <taxon>Rhabditida</taxon>
        <taxon>Tylenchina</taxon>
        <taxon>Panagrolaimomorpha</taxon>
        <taxon>Strongyloidoidea</taxon>
        <taxon>Steinernematidae</taxon>
        <taxon>Steinernema</taxon>
    </lineage>
</organism>
<dbReference type="Proteomes" id="UP000298663">
    <property type="component" value="Unassembled WGS sequence"/>
</dbReference>
<dbReference type="EMBL" id="AZBU02000003">
    <property type="protein sequence ID" value="TKR89552.1"/>
    <property type="molecule type" value="Genomic_DNA"/>
</dbReference>
<feature type="region of interest" description="Disordered" evidence="1">
    <location>
        <begin position="33"/>
        <end position="59"/>
    </location>
</feature>
<evidence type="ECO:0000313" key="3">
    <source>
        <dbReference type="Proteomes" id="UP000298663"/>
    </source>
</evidence>
<reference evidence="2 3" key="1">
    <citation type="journal article" date="2015" name="Genome Biol.">
        <title>Comparative genomics of Steinernema reveals deeply conserved gene regulatory networks.</title>
        <authorList>
            <person name="Dillman A.R."/>
            <person name="Macchietto M."/>
            <person name="Porter C.F."/>
            <person name="Rogers A."/>
            <person name="Williams B."/>
            <person name="Antoshechkin I."/>
            <person name="Lee M.M."/>
            <person name="Goodwin Z."/>
            <person name="Lu X."/>
            <person name="Lewis E.E."/>
            <person name="Goodrich-Blair H."/>
            <person name="Stock S.P."/>
            <person name="Adams B.J."/>
            <person name="Sternberg P.W."/>
            <person name="Mortazavi A."/>
        </authorList>
    </citation>
    <scope>NUCLEOTIDE SEQUENCE [LARGE SCALE GENOMIC DNA]</scope>
    <source>
        <strain evidence="2 3">ALL</strain>
    </source>
</reference>
<evidence type="ECO:0000256" key="1">
    <source>
        <dbReference type="SAM" id="MobiDB-lite"/>
    </source>
</evidence>
<accession>A0A4U5P0W8</accession>
<comment type="caution">
    <text evidence="2">The sequence shown here is derived from an EMBL/GenBank/DDBJ whole genome shotgun (WGS) entry which is preliminary data.</text>
</comment>
<protein>
    <submittedName>
        <fullName evidence="2">Uncharacterized protein</fullName>
    </submittedName>
</protein>